<dbReference type="CDD" id="cd06127">
    <property type="entry name" value="DEDDh"/>
    <property type="match status" value="1"/>
</dbReference>
<dbReference type="InterPro" id="IPR013520">
    <property type="entry name" value="Ribonucl_H"/>
</dbReference>
<dbReference type="GO" id="GO:0006259">
    <property type="term" value="P:DNA metabolic process"/>
    <property type="evidence" value="ECO:0007669"/>
    <property type="project" value="UniProtKB-ARBA"/>
</dbReference>
<evidence type="ECO:0000259" key="1">
    <source>
        <dbReference type="SMART" id="SM00479"/>
    </source>
</evidence>
<protein>
    <submittedName>
        <fullName evidence="2">DNA polymerase III subunit epsilon</fullName>
    </submittedName>
</protein>
<dbReference type="Gene3D" id="3.30.420.10">
    <property type="entry name" value="Ribonuclease H-like superfamily/Ribonuclease H"/>
    <property type="match status" value="1"/>
</dbReference>
<dbReference type="AlphaFoldDB" id="A0A161TLN7"/>
<dbReference type="EMBL" id="LQQU01000059">
    <property type="protein sequence ID" value="KZE25379.1"/>
    <property type="molecule type" value="Genomic_DNA"/>
</dbReference>
<dbReference type="NCBIfam" id="NF006601">
    <property type="entry name" value="PRK09145.1"/>
    <property type="match status" value="1"/>
</dbReference>
<dbReference type="PANTHER" id="PTHR30231">
    <property type="entry name" value="DNA POLYMERASE III SUBUNIT EPSILON"/>
    <property type="match status" value="1"/>
</dbReference>
<dbReference type="InterPro" id="IPR012337">
    <property type="entry name" value="RNaseH-like_sf"/>
</dbReference>
<name>A0A161TLN7_9NEIS</name>
<proteinExistence type="predicted"/>
<sequence>MLAALRRRWLREKLTDPRYAGLFDEVDGEYVSLDCETTSLNVRDAELLAIGAVRIVGHRVLTSTAFSVLVRPDKRPDADSVKVHGLRARDVEAGLAPADALYALLDFVGGRPLVGYYLEYDLAVLGRYLKPLIGIGLPNRAIEISARYYDYKTRRQAGAHVDLSWHALLADLGVPALPRHDALNDATTAALAYQALAARGYG</sequence>
<dbReference type="Proteomes" id="UP000076625">
    <property type="component" value="Unassembled WGS sequence"/>
</dbReference>
<accession>A0A161TLN7</accession>
<dbReference type="GO" id="GO:0005829">
    <property type="term" value="C:cytosol"/>
    <property type="evidence" value="ECO:0007669"/>
    <property type="project" value="TreeGrafter"/>
</dbReference>
<dbReference type="RefSeq" id="WP_066614751.1">
    <property type="nucleotide sequence ID" value="NZ_LQQU01000059.1"/>
</dbReference>
<dbReference type="InterPro" id="IPR036397">
    <property type="entry name" value="RNaseH_sf"/>
</dbReference>
<dbReference type="SUPFAM" id="SSF53098">
    <property type="entry name" value="Ribonuclease H-like"/>
    <property type="match status" value="1"/>
</dbReference>
<comment type="caution">
    <text evidence="2">The sequence shown here is derived from an EMBL/GenBank/DDBJ whole genome shotgun (WGS) entry which is preliminary data.</text>
</comment>
<dbReference type="GO" id="GO:0008408">
    <property type="term" value="F:3'-5' exonuclease activity"/>
    <property type="evidence" value="ECO:0007669"/>
    <property type="project" value="TreeGrafter"/>
</dbReference>
<feature type="domain" description="Exonuclease" evidence="1">
    <location>
        <begin position="29"/>
        <end position="202"/>
    </location>
</feature>
<dbReference type="Pfam" id="PF00929">
    <property type="entry name" value="RNase_T"/>
    <property type="match status" value="1"/>
</dbReference>
<dbReference type="GO" id="GO:0003676">
    <property type="term" value="F:nucleic acid binding"/>
    <property type="evidence" value="ECO:0007669"/>
    <property type="project" value="InterPro"/>
</dbReference>
<reference evidence="3" key="1">
    <citation type="submission" date="2016-01" db="EMBL/GenBank/DDBJ databases">
        <title>Draft genome of Chromobacterium sp. F49.</title>
        <authorList>
            <person name="Hong K.W."/>
        </authorList>
    </citation>
    <scope>NUCLEOTIDE SEQUENCE [LARGE SCALE GENOMIC DNA]</scope>
    <source>
        <strain evidence="3">CN10</strain>
    </source>
</reference>
<keyword evidence="3" id="KW-1185">Reference proteome</keyword>
<dbReference type="PANTHER" id="PTHR30231:SF7">
    <property type="entry name" value="BLR4117 PROTEIN"/>
    <property type="match status" value="1"/>
</dbReference>
<gene>
    <name evidence="2" type="ORF">AVW16_03535</name>
</gene>
<organism evidence="2 3">
    <name type="scientific">Crenobacter luteus</name>
    <dbReference type="NCBI Taxonomy" id="1452487"/>
    <lineage>
        <taxon>Bacteria</taxon>
        <taxon>Pseudomonadati</taxon>
        <taxon>Pseudomonadota</taxon>
        <taxon>Betaproteobacteria</taxon>
        <taxon>Neisseriales</taxon>
        <taxon>Neisseriaceae</taxon>
        <taxon>Crenobacter</taxon>
    </lineage>
</organism>
<evidence type="ECO:0000313" key="2">
    <source>
        <dbReference type="EMBL" id="KZE25379.1"/>
    </source>
</evidence>
<dbReference type="OrthoDB" id="5497329at2"/>
<evidence type="ECO:0000313" key="3">
    <source>
        <dbReference type="Proteomes" id="UP000076625"/>
    </source>
</evidence>
<dbReference type="SMART" id="SM00479">
    <property type="entry name" value="EXOIII"/>
    <property type="match status" value="1"/>
</dbReference>
<dbReference type="STRING" id="1452487.AVW16_03535"/>